<evidence type="ECO:0000259" key="3">
    <source>
        <dbReference type="Pfam" id="PF07969"/>
    </source>
</evidence>
<reference evidence="4 5" key="1">
    <citation type="submission" date="2018-06" db="EMBL/GenBank/DDBJ databases">
        <title>Genomic Encyclopedia of Type Strains, Phase IV (KMG-IV): sequencing the most valuable type-strain genomes for metagenomic binning, comparative biology and taxonomic classification.</title>
        <authorList>
            <person name="Goeker M."/>
        </authorList>
    </citation>
    <scope>NUCLEOTIDE SEQUENCE [LARGE SCALE GENOMIC DNA]</scope>
    <source>
        <strain evidence="4 5">DSM 24875</strain>
    </source>
</reference>
<dbReference type="GO" id="GO:0006209">
    <property type="term" value="P:cytosine catabolic process"/>
    <property type="evidence" value="ECO:0007669"/>
    <property type="project" value="TreeGrafter"/>
</dbReference>
<dbReference type="NCBIfam" id="NF005759">
    <property type="entry name" value="PRK07583.1"/>
    <property type="match status" value="1"/>
</dbReference>
<dbReference type="InterPro" id="IPR052349">
    <property type="entry name" value="Metallo-hydrolase_Enzymes"/>
</dbReference>
<dbReference type="CDD" id="cd01293">
    <property type="entry name" value="Bact_CD"/>
    <property type="match status" value="1"/>
</dbReference>
<dbReference type="PANTHER" id="PTHR32027:SF0">
    <property type="entry name" value="CYTOSINE DEAMINASE"/>
    <property type="match status" value="1"/>
</dbReference>
<protein>
    <submittedName>
        <fullName evidence="4">Cytosine deaminase</fullName>
    </submittedName>
</protein>
<dbReference type="FunFam" id="3.20.20.140:FF:000019">
    <property type="entry name" value="Cytosine deaminase"/>
    <property type="match status" value="1"/>
</dbReference>
<evidence type="ECO:0000256" key="2">
    <source>
        <dbReference type="ARBA" id="ARBA00022801"/>
    </source>
</evidence>
<dbReference type="GO" id="GO:0004131">
    <property type="term" value="F:cytosine deaminase activity"/>
    <property type="evidence" value="ECO:0007669"/>
    <property type="project" value="TreeGrafter"/>
</dbReference>
<keyword evidence="2" id="KW-0378">Hydrolase</keyword>
<dbReference type="Gene3D" id="2.30.40.10">
    <property type="entry name" value="Urease, subunit C, domain 1"/>
    <property type="match status" value="1"/>
</dbReference>
<sequence length="436" mass="47689">MIPAIPDSGPFLLAGARLLAGHCPFRGEPVDRDGFVLVDLLIDGERFAAVAPAGTAAHPDVRRVDLAGRIALETFVDAHTHLDKAHIWRRTHNPTGDFWGALDAVTRDREAHWTAQDVAARMDFCLRTAYAHGSAAIRTHIDSVGPQTRISWPVLAEARERWKGRIALQAAPLFKIESALDAAHMGHVEAMLDAYGTGVLGAVTYMVPELGDGLAVLFALAERKGWDLDFHVDESADPEARSLRVIADMALARRFPGRILAGHCCSLSVQDEDEHKRAIEAAARANVSVVSLPMCNLFLQDRHAGRTPRWRGVTALHELSDAGVEVMIASDNVRDPFYAYGDLDMLEVWREGVRILHLDYPFARWAPVVREAPARAMGLALDGVRAGAPADLVLTDARDFTQLFARPHADRIVLRAGKRAPPPPDYAELEALGTVP</sequence>
<keyword evidence="1" id="KW-0479">Metal-binding</keyword>
<dbReference type="EMBL" id="QNRK01000014">
    <property type="protein sequence ID" value="RBP12223.1"/>
    <property type="molecule type" value="Genomic_DNA"/>
</dbReference>
<name>A0A366FC24_9HYPH</name>
<evidence type="ECO:0000256" key="1">
    <source>
        <dbReference type="ARBA" id="ARBA00022723"/>
    </source>
</evidence>
<dbReference type="InterPro" id="IPR011059">
    <property type="entry name" value="Metal-dep_hydrolase_composite"/>
</dbReference>
<dbReference type="SUPFAM" id="SSF51556">
    <property type="entry name" value="Metallo-dependent hydrolases"/>
    <property type="match status" value="1"/>
</dbReference>
<proteinExistence type="predicted"/>
<dbReference type="GO" id="GO:0035888">
    <property type="term" value="F:isoguanine deaminase activity"/>
    <property type="evidence" value="ECO:0007669"/>
    <property type="project" value="TreeGrafter"/>
</dbReference>
<dbReference type="Gene3D" id="3.20.20.140">
    <property type="entry name" value="Metal-dependent hydrolases"/>
    <property type="match status" value="1"/>
</dbReference>
<dbReference type="InterPro" id="IPR032466">
    <property type="entry name" value="Metal_Hydrolase"/>
</dbReference>
<dbReference type="AlphaFoldDB" id="A0A366FC24"/>
<dbReference type="RefSeq" id="WP_113889857.1">
    <property type="nucleotide sequence ID" value="NZ_QNRK01000014.1"/>
</dbReference>
<accession>A0A366FC24</accession>
<keyword evidence="5" id="KW-1185">Reference proteome</keyword>
<dbReference type="InterPro" id="IPR013108">
    <property type="entry name" value="Amidohydro_3"/>
</dbReference>
<dbReference type="PANTHER" id="PTHR32027">
    <property type="entry name" value="CYTOSINE DEAMINASE"/>
    <property type="match status" value="1"/>
</dbReference>
<feature type="domain" description="Amidohydrolase 3" evidence="3">
    <location>
        <begin position="209"/>
        <end position="410"/>
    </location>
</feature>
<dbReference type="SUPFAM" id="SSF51338">
    <property type="entry name" value="Composite domain of metallo-dependent hydrolases"/>
    <property type="match status" value="1"/>
</dbReference>
<comment type="caution">
    <text evidence="4">The sequence shown here is derived from an EMBL/GenBank/DDBJ whole genome shotgun (WGS) entry which is preliminary data.</text>
</comment>
<evidence type="ECO:0000313" key="4">
    <source>
        <dbReference type="EMBL" id="RBP12223.1"/>
    </source>
</evidence>
<gene>
    <name evidence="4" type="ORF">DFR50_11452</name>
</gene>
<organism evidence="4 5">
    <name type="scientific">Roseiarcus fermentans</name>
    <dbReference type="NCBI Taxonomy" id="1473586"/>
    <lineage>
        <taxon>Bacteria</taxon>
        <taxon>Pseudomonadati</taxon>
        <taxon>Pseudomonadota</taxon>
        <taxon>Alphaproteobacteria</taxon>
        <taxon>Hyphomicrobiales</taxon>
        <taxon>Roseiarcaceae</taxon>
        <taxon>Roseiarcus</taxon>
    </lineage>
</organism>
<dbReference type="Proteomes" id="UP000253529">
    <property type="component" value="Unassembled WGS sequence"/>
</dbReference>
<dbReference type="OrthoDB" id="9815027at2"/>
<dbReference type="GO" id="GO:0046872">
    <property type="term" value="F:metal ion binding"/>
    <property type="evidence" value="ECO:0007669"/>
    <property type="project" value="UniProtKB-KW"/>
</dbReference>
<dbReference type="Pfam" id="PF07969">
    <property type="entry name" value="Amidohydro_3"/>
    <property type="match status" value="1"/>
</dbReference>
<evidence type="ECO:0000313" key="5">
    <source>
        <dbReference type="Proteomes" id="UP000253529"/>
    </source>
</evidence>